<gene>
    <name evidence="1" type="ORF">Cboi01_000090700</name>
</gene>
<dbReference type="EMBL" id="BSXV01000288">
    <property type="protein sequence ID" value="GME88446.1"/>
    <property type="molecule type" value="Genomic_DNA"/>
</dbReference>
<protein>
    <submittedName>
        <fullName evidence="1">Unnamed protein product</fullName>
    </submittedName>
</protein>
<accession>A0ACB5THJ9</accession>
<proteinExistence type="predicted"/>
<dbReference type="Proteomes" id="UP001165101">
    <property type="component" value="Unassembled WGS sequence"/>
</dbReference>
<evidence type="ECO:0000313" key="1">
    <source>
        <dbReference type="EMBL" id="GME88446.1"/>
    </source>
</evidence>
<reference evidence="1" key="1">
    <citation type="submission" date="2023-04" db="EMBL/GenBank/DDBJ databases">
        <title>Candida boidinii NBRC 1967.</title>
        <authorList>
            <person name="Ichikawa N."/>
            <person name="Sato H."/>
            <person name="Tonouchi N."/>
        </authorList>
    </citation>
    <scope>NUCLEOTIDE SEQUENCE</scope>
    <source>
        <strain evidence="1">NBRC 1967</strain>
    </source>
</reference>
<comment type="caution">
    <text evidence="1">The sequence shown here is derived from an EMBL/GenBank/DDBJ whole genome shotgun (WGS) entry which is preliminary data.</text>
</comment>
<evidence type="ECO:0000313" key="2">
    <source>
        <dbReference type="Proteomes" id="UP001165101"/>
    </source>
</evidence>
<organism evidence="1 2">
    <name type="scientific">Candida boidinii</name>
    <name type="common">Yeast</name>
    <dbReference type="NCBI Taxonomy" id="5477"/>
    <lineage>
        <taxon>Eukaryota</taxon>
        <taxon>Fungi</taxon>
        <taxon>Dikarya</taxon>
        <taxon>Ascomycota</taxon>
        <taxon>Saccharomycotina</taxon>
        <taxon>Pichiomycetes</taxon>
        <taxon>Pichiales</taxon>
        <taxon>Pichiaceae</taxon>
        <taxon>Ogataea</taxon>
        <taxon>Ogataea/Candida clade</taxon>
    </lineage>
</organism>
<keyword evidence="2" id="KW-1185">Reference proteome</keyword>
<sequence>MSVESETNDPLNFIENDLNSELTNSIFLNSNILIKNLPFLNNLKSNSIIINSEISNNDFSIVSALKDLGYIVLLSKNINELQDLSIVALLLSKLTKQSILHFYSVDSKSNLSKTFSNDSISNLLNSISSSSSDDDVVVVEKSLDESIEFAFNSVKSLGGSTEEFTYSGPWKPKDVLVILGNAGNELSTPAYNANIGTISINLYKPLNLSKLIKLLPSSTEKLLLLEQGQFVNNTQFQSLLLDFFKNIDDLLKIGIKSIIASQLLDVTSKNSTNIISSLIANSKLSKPIQNLTLGSKFKDSNLTIDLNNEKLNSLEKVKSLENSYIKILDQIYGSNLNILNNNNLNLENTGNSTNPEFGFGKYLSQEEKLNEFIDLVHTAITNNSFTGPNASKLIELLSKWLVQVRESSSSSSSSVDSNLIIEYLNSENNEASKNILSNSNLFNSKSNWLIGSDAWSYDLGNSGVHNILSSNKNINMLIIDNDPLNNFKNSNNQRKKDIGLYSMNYGGAYVASVAVYASYTQVLQAFIEAGKFNGPSVVLAYLPFESENDDPLKILKETKKSVDSGFWPLYRYNPKLNDGNNDEESFKLDSSSIKRELKDFLDRENKLTLLSKKNPEFARNLKHSQSSLIKEKQNLKAKEAYSKLLDSLQGAPITIAFASDGGNAENLAKKLGRRSLNRGLKATVLAMDDLSIEDFALEENVCFITSTSGQGEFPQNGKNFWEAIKNSNDLDLTTVKISVFGLGDSLYWPRKEDKHYYNKPAKDLFNKLKFLGAQELVPLGLGDDQAADGFNEGYNDWEPKIWEALNVTGGSDANEPAPITNEDMKIGSDFLRGTIVEGLADESTGAICAVDQQLTKFHGIYMQDDRDIRDQRKAEGLEPAYAFMARLRLPGGAASPRQYLKMDELADSREML</sequence>
<name>A0ACB5THJ9_CANBO</name>